<dbReference type="SMART" id="SM01155">
    <property type="entry name" value="DUF1713"/>
    <property type="match status" value="1"/>
</dbReference>
<dbReference type="InterPro" id="IPR013177">
    <property type="entry name" value="Ribosomal_mS38_C"/>
</dbReference>
<gene>
    <name evidence="3" type="ORF">L1049_002106</name>
</gene>
<comment type="caution">
    <text evidence="3">The sequence shown here is derived from an EMBL/GenBank/DDBJ whole genome shotgun (WGS) entry which is preliminary data.</text>
</comment>
<dbReference type="PANTHER" id="PTHR32035">
    <property type="entry name" value="AURORA KINASE A-INTERACTING PROTEIN"/>
    <property type="match status" value="1"/>
</dbReference>
<feature type="domain" description="Ribosomal protein mS38 C-terminal" evidence="2">
    <location>
        <begin position="109"/>
        <end position="136"/>
    </location>
</feature>
<dbReference type="EMBL" id="JBBPBK010000013">
    <property type="protein sequence ID" value="KAK9271743.1"/>
    <property type="molecule type" value="Genomic_DNA"/>
</dbReference>
<dbReference type="Pfam" id="PF08213">
    <property type="entry name" value="COX24_C"/>
    <property type="match status" value="1"/>
</dbReference>
<organism evidence="3 4">
    <name type="scientific">Liquidambar formosana</name>
    <name type="common">Formosan gum</name>
    <dbReference type="NCBI Taxonomy" id="63359"/>
    <lineage>
        <taxon>Eukaryota</taxon>
        <taxon>Viridiplantae</taxon>
        <taxon>Streptophyta</taxon>
        <taxon>Embryophyta</taxon>
        <taxon>Tracheophyta</taxon>
        <taxon>Spermatophyta</taxon>
        <taxon>Magnoliopsida</taxon>
        <taxon>eudicotyledons</taxon>
        <taxon>Gunneridae</taxon>
        <taxon>Pentapetalae</taxon>
        <taxon>Saxifragales</taxon>
        <taxon>Altingiaceae</taxon>
        <taxon>Liquidambar</taxon>
    </lineage>
</organism>
<keyword evidence="4" id="KW-1185">Reference proteome</keyword>
<dbReference type="PANTHER" id="PTHR32035:SF11">
    <property type="entry name" value="SMALL RIBOSOMAL SUBUNIT PROTEIN MS38"/>
    <property type="match status" value="1"/>
</dbReference>
<accession>A0AAP0NF19</accession>
<protein>
    <recommendedName>
        <fullName evidence="2">Ribosomal protein mS38 C-terminal domain-containing protein</fullName>
    </recommendedName>
</protein>
<name>A0AAP0NF19_LIQFO</name>
<sequence>MASLLQKLLRKSPPPRIITAFNNNPQAPNLTTPLFIHQPHLIETKPHHPHIINLTPSLDSPKTEDLTPSPSSHIYPSFPFGFCFNPISSTGLLLSERDDVVSGDSQVIWADSVKKKRKRKMNKHKYKKLRKRLRRKT</sequence>
<dbReference type="AlphaFoldDB" id="A0AAP0NF19"/>
<dbReference type="Proteomes" id="UP001415857">
    <property type="component" value="Unassembled WGS sequence"/>
</dbReference>
<proteinExistence type="predicted"/>
<evidence type="ECO:0000256" key="1">
    <source>
        <dbReference type="SAM" id="MobiDB-lite"/>
    </source>
</evidence>
<reference evidence="3 4" key="1">
    <citation type="journal article" date="2024" name="Plant J.">
        <title>Genome sequences and population genomics reveal climatic adaptation and genomic divergence between two closely related sweetgum species.</title>
        <authorList>
            <person name="Xu W.Q."/>
            <person name="Ren C.Q."/>
            <person name="Zhang X.Y."/>
            <person name="Comes H.P."/>
            <person name="Liu X.H."/>
            <person name="Li Y.G."/>
            <person name="Kettle C.J."/>
            <person name="Jalonen R."/>
            <person name="Gaisberger H."/>
            <person name="Ma Y.Z."/>
            <person name="Qiu Y.X."/>
        </authorList>
    </citation>
    <scope>NUCLEOTIDE SEQUENCE [LARGE SCALE GENOMIC DNA]</scope>
    <source>
        <strain evidence="3">Hangzhou</strain>
    </source>
</reference>
<evidence type="ECO:0000313" key="3">
    <source>
        <dbReference type="EMBL" id="KAK9271743.1"/>
    </source>
</evidence>
<feature type="region of interest" description="Disordered" evidence="1">
    <location>
        <begin position="114"/>
        <end position="137"/>
    </location>
</feature>
<evidence type="ECO:0000259" key="2">
    <source>
        <dbReference type="SMART" id="SM01155"/>
    </source>
</evidence>
<evidence type="ECO:0000313" key="4">
    <source>
        <dbReference type="Proteomes" id="UP001415857"/>
    </source>
</evidence>